<dbReference type="Proteomes" id="UP001497482">
    <property type="component" value="Chromosome 20"/>
</dbReference>
<proteinExistence type="predicted"/>
<protein>
    <recommendedName>
        <fullName evidence="6">Chemokine interleukin-8-like domain-containing protein</fullName>
    </recommendedName>
</protein>
<dbReference type="Gene3D" id="2.40.50.40">
    <property type="match status" value="1"/>
</dbReference>
<keyword evidence="8" id="KW-1185">Reference proteome</keyword>
<dbReference type="SUPFAM" id="SSF54117">
    <property type="entry name" value="Interleukin 8-like chemokines"/>
    <property type="match status" value="1"/>
</dbReference>
<gene>
    <name evidence="7" type="ORF">KC01_LOCUS24068</name>
</gene>
<reference evidence="7 8" key="1">
    <citation type="submission" date="2024-04" db="EMBL/GenBank/DDBJ databases">
        <authorList>
            <person name="Waldvogel A.-M."/>
            <person name="Schoenle A."/>
        </authorList>
    </citation>
    <scope>NUCLEOTIDE SEQUENCE [LARGE SCALE GENOMIC DNA]</scope>
</reference>
<feature type="domain" description="Chemokine interleukin-8-like" evidence="6">
    <location>
        <begin position="29"/>
        <end position="85"/>
    </location>
</feature>
<keyword evidence="4 5" id="KW-0732">Signal</keyword>
<dbReference type="EMBL" id="OZ035842">
    <property type="protein sequence ID" value="CAL1595232.1"/>
    <property type="molecule type" value="Genomic_DNA"/>
</dbReference>
<evidence type="ECO:0000256" key="3">
    <source>
        <dbReference type="ARBA" id="ARBA00022525"/>
    </source>
</evidence>
<dbReference type="PANTHER" id="PTHR12015">
    <property type="entry name" value="SMALL INDUCIBLE CYTOKINE A"/>
    <property type="match status" value="1"/>
</dbReference>
<dbReference type="GO" id="GO:0006955">
    <property type="term" value="P:immune response"/>
    <property type="evidence" value="ECO:0007669"/>
    <property type="project" value="InterPro"/>
</dbReference>
<dbReference type="CDD" id="cd00272">
    <property type="entry name" value="Chemokine_CC"/>
    <property type="match status" value="1"/>
</dbReference>
<evidence type="ECO:0000313" key="8">
    <source>
        <dbReference type="Proteomes" id="UP001497482"/>
    </source>
</evidence>
<feature type="signal peptide" evidence="5">
    <location>
        <begin position="1"/>
        <end position="23"/>
    </location>
</feature>
<evidence type="ECO:0000313" key="7">
    <source>
        <dbReference type="EMBL" id="CAL1595232.1"/>
    </source>
</evidence>
<accession>A0AAV2KYZ0</accession>
<sequence length="87" mass="9635">MAAPGLTLSLLVLLIASISLSQAFRGPGPKRCCFRFTKPVDESKVTGYTWTHQQCPNAAVLLKMKNGHVCANPSEHWVKELIRRLDS</sequence>
<keyword evidence="2" id="KW-0202">Cytokine</keyword>
<dbReference type="PANTHER" id="PTHR12015:SF183">
    <property type="entry name" value="C-C MOTIF CHEMOKINE 3"/>
    <property type="match status" value="1"/>
</dbReference>
<evidence type="ECO:0000256" key="4">
    <source>
        <dbReference type="ARBA" id="ARBA00022729"/>
    </source>
</evidence>
<dbReference type="GO" id="GO:0005615">
    <property type="term" value="C:extracellular space"/>
    <property type="evidence" value="ECO:0007669"/>
    <property type="project" value="UniProtKB-KW"/>
</dbReference>
<comment type="subcellular location">
    <subcellularLocation>
        <location evidence="1">Secreted</location>
    </subcellularLocation>
</comment>
<feature type="chain" id="PRO_5043348691" description="Chemokine interleukin-8-like domain-containing protein" evidence="5">
    <location>
        <begin position="24"/>
        <end position="87"/>
    </location>
</feature>
<dbReference type="GO" id="GO:0008009">
    <property type="term" value="F:chemokine activity"/>
    <property type="evidence" value="ECO:0007669"/>
    <property type="project" value="InterPro"/>
</dbReference>
<evidence type="ECO:0000256" key="2">
    <source>
        <dbReference type="ARBA" id="ARBA00022514"/>
    </source>
</evidence>
<organism evidence="7 8">
    <name type="scientific">Knipowitschia caucasica</name>
    <name type="common">Caucasian dwarf goby</name>
    <name type="synonym">Pomatoschistus caucasicus</name>
    <dbReference type="NCBI Taxonomy" id="637954"/>
    <lineage>
        <taxon>Eukaryota</taxon>
        <taxon>Metazoa</taxon>
        <taxon>Chordata</taxon>
        <taxon>Craniata</taxon>
        <taxon>Vertebrata</taxon>
        <taxon>Euteleostomi</taxon>
        <taxon>Actinopterygii</taxon>
        <taxon>Neopterygii</taxon>
        <taxon>Teleostei</taxon>
        <taxon>Neoteleostei</taxon>
        <taxon>Acanthomorphata</taxon>
        <taxon>Gobiaria</taxon>
        <taxon>Gobiiformes</taxon>
        <taxon>Gobioidei</taxon>
        <taxon>Gobiidae</taxon>
        <taxon>Gobiinae</taxon>
        <taxon>Knipowitschia</taxon>
    </lineage>
</organism>
<dbReference type="AlphaFoldDB" id="A0AAV2KYZ0"/>
<evidence type="ECO:0000256" key="1">
    <source>
        <dbReference type="ARBA" id="ARBA00004613"/>
    </source>
</evidence>
<dbReference type="InterPro" id="IPR001811">
    <property type="entry name" value="Chemokine_IL8-like_dom"/>
</dbReference>
<keyword evidence="3" id="KW-0964">Secreted</keyword>
<evidence type="ECO:0000259" key="6">
    <source>
        <dbReference type="SMART" id="SM00199"/>
    </source>
</evidence>
<dbReference type="Pfam" id="PF00048">
    <property type="entry name" value="IL8"/>
    <property type="match status" value="1"/>
</dbReference>
<evidence type="ECO:0000256" key="5">
    <source>
        <dbReference type="SAM" id="SignalP"/>
    </source>
</evidence>
<name>A0AAV2KYZ0_KNICA</name>
<dbReference type="InterPro" id="IPR036048">
    <property type="entry name" value="Interleukin_8-like_sf"/>
</dbReference>
<dbReference type="InterPro" id="IPR039809">
    <property type="entry name" value="Chemokine_b/g/d"/>
</dbReference>
<dbReference type="SMART" id="SM00199">
    <property type="entry name" value="SCY"/>
    <property type="match status" value="1"/>
</dbReference>